<gene>
    <name evidence="2" type="ORF">ACFO0A_15170</name>
</gene>
<dbReference type="InterPro" id="IPR002491">
    <property type="entry name" value="ABC_transptr_periplasmic_BD"/>
</dbReference>
<dbReference type="InterPro" id="IPR050902">
    <property type="entry name" value="ABC_Transporter_SBP"/>
</dbReference>
<proteinExistence type="predicted"/>
<dbReference type="Proteomes" id="UP001595828">
    <property type="component" value="Unassembled WGS sequence"/>
</dbReference>
<dbReference type="PROSITE" id="PS50983">
    <property type="entry name" value="FE_B12_PBP"/>
    <property type="match status" value="1"/>
</dbReference>
<dbReference type="Gene3D" id="3.40.50.1980">
    <property type="entry name" value="Nitrogenase molybdenum iron protein domain"/>
    <property type="match status" value="2"/>
</dbReference>
<organism evidence="2 3">
    <name type="scientific">Novosphingobium tardum</name>
    <dbReference type="NCBI Taxonomy" id="1538021"/>
    <lineage>
        <taxon>Bacteria</taxon>
        <taxon>Pseudomonadati</taxon>
        <taxon>Pseudomonadota</taxon>
        <taxon>Alphaproteobacteria</taxon>
        <taxon>Sphingomonadales</taxon>
        <taxon>Sphingomonadaceae</taxon>
        <taxon>Novosphingobium</taxon>
    </lineage>
</organism>
<dbReference type="PANTHER" id="PTHR30535">
    <property type="entry name" value="VITAMIN B12-BINDING PROTEIN"/>
    <property type="match status" value="1"/>
</dbReference>
<name>A0ABV8RUM3_9SPHN</name>
<evidence type="ECO:0000313" key="3">
    <source>
        <dbReference type="Proteomes" id="UP001595828"/>
    </source>
</evidence>
<dbReference type="Pfam" id="PF01497">
    <property type="entry name" value="Peripla_BP_2"/>
    <property type="match status" value="1"/>
</dbReference>
<feature type="domain" description="Fe/B12 periplasmic-binding" evidence="1">
    <location>
        <begin position="33"/>
        <end position="280"/>
    </location>
</feature>
<sequence length="280" mass="28494">MRVVASLALAACLAGCAQPRNEAPRASHGNRPTIVSLNPCSDAILAEVADPGQILAISAYSHDPRASSMDPAVARRFAATGGTVEEVVALDPDLVVASSFLPPASAASFARLGLHVARLPIATDVATSEAQVRVLARLAGHPERGEALVGRIETALAAAAPPPGTRPVSAVVWQAGGLVAGDDSLIAALLAHAGFVNAAPARGLGQGQRLALEDLLAGPPAVLLVAGDTAAREERMLAHPALATLGAARRNLDPVLLYCGGPTIVRAAARLAAIRRELPR</sequence>
<dbReference type="EMBL" id="JBHSDR010000008">
    <property type="protein sequence ID" value="MFC4296395.1"/>
    <property type="molecule type" value="Genomic_DNA"/>
</dbReference>
<evidence type="ECO:0000259" key="1">
    <source>
        <dbReference type="PROSITE" id="PS50983"/>
    </source>
</evidence>
<dbReference type="SUPFAM" id="SSF53807">
    <property type="entry name" value="Helical backbone' metal receptor"/>
    <property type="match status" value="1"/>
</dbReference>
<reference evidence="3" key="1">
    <citation type="journal article" date="2019" name="Int. J. Syst. Evol. Microbiol.">
        <title>The Global Catalogue of Microorganisms (GCM) 10K type strain sequencing project: providing services to taxonomists for standard genome sequencing and annotation.</title>
        <authorList>
            <consortium name="The Broad Institute Genomics Platform"/>
            <consortium name="The Broad Institute Genome Sequencing Center for Infectious Disease"/>
            <person name="Wu L."/>
            <person name="Ma J."/>
        </authorList>
    </citation>
    <scope>NUCLEOTIDE SEQUENCE [LARGE SCALE GENOMIC DNA]</scope>
    <source>
        <strain evidence="3">CGMCC 1.12989</strain>
    </source>
</reference>
<comment type="caution">
    <text evidence="2">The sequence shown here is derived from an EMBL/GenBank/DDBJ whole genome shotgun (WGS) entry which is preliminary data.</text>
</comment>
<evidence type="ECO:0000313" key="2">
    <source>
        <dbReference type="EMBL" id="MFC4296395.1"/>
    </source>
</evidence>
<dbReference type="RefSeq" id="WP_379539998.1">
    <property type="nucleotide sequence ID" value="NZ_JBHSDR010000008.1"/>
</dbReference>
<protein>
    <submittedName>
        <fullName evidence="2">ABC transporter substrate-binding protein</fullName>
    </submittedName>
</protein>
<keyword evidence="3" id="KW-1185">Reference proteome</keyword>
<accession>A0ABV8RUM3</accession>
<dbReference type="PANTHER" id="PTHR30535:SF34">
    <property type="entry name" value="MOLYBDATE-BINDING PROTEIN MOLA"/>
    <property type="match status" value="1"/>
</dbReference>